<dbReference type="Pfam" id="PF00034">
    <property type="entry name" value="Cytochrom_C"/>
    <property type="match status" value="1"/>
</dbReference>
<evidence type="ECO:0000256" key="3">
    <source>
        <dbReference type="ARBA" id="ARBA00023004"/>
    </source>
</evidence>
<dbReference type="GO" id="GO:0046872">
    <property type="term" value="F:metal ion binding"/>
    <property type="evidence" value="ECO:0007669"/>
    <property type="project" value="UniProtKB-KW"/>
</dbReference>
<dbReference type="AlphaFoldDB" id="A0A3B0W0V1"/>
<protein>
    <recommendedName>
        <fullName evidence="4">Cytochrome c domain-containing protein</fullName>
    </recommendedName>
</protein>
<feature type="non-terminal residue" evidence="5">
    <location>
        <position position="72"/>
    </location>
</feature>
<sequence length="72" mass="7554">MKQILITLASVSFIAFSTSVTAGDAEAGKTKFKSTCVPCHGTNAEGVVGPKLAGQPAEEIIRKLTEYRAGKQ</sequence>
<organism evidence="5">
    <name type="scientific">hydrothermal vent metagenome</name>
    <dbReference type="NCBI Taxonomy" id="652676"/>
    <lineage>
        <taxon>unclassified sequences</taxon>
        <taxon>metagenomes</taxon>
        <taxon>ecological metagenomes</taxon>
    </lineage>
</organism>
<accession>A0A3B0W0V1</accession>
<evidence type="ECO:0000313" key="5">
    <source>
        <dbReference type="EMBL" id="VAW48901.1"/>
    </source>
</evidence>
<dbReference type="Gene3D" id="1.10.760.10">
    <property type="entry name" value="Cytochrome c-like domain"/>
    <property type="match status" value="1"/>
</dbReference>
<dbReference type="SUPFAM" id="SSF46626">
    <property type="entry name" value="Cytochrome c"/>
    <property type="match status" value="1"/>
</dbReference>
<keyword evidence="1" id="KW-0349">Heme</keyword>
<dbReference type="InterPro" id="IPR036909">
    <property type="entry name" value="Cyt_c-like_dom_sf"/>
</dbReference>
<dbReference type="PROSITE" id="PS51007">
    <property type="entry name" value="CYTC"/>
    <property type="match status" value="1"/>
</dbReference>
<dbReference type="GO" id="GO:0020037">
    <property type="term" value="F:heme binding"/>
    <property type="evidence" value="ECO:0007669"/>
    <property type="project" value="InterPro"/>
</dbReference>
<gene>
    <name evidence="5" type="ORF">MNBD_GAMMA04-192</name>
</gene>
<evidence type="ECO:0000256" key="1">
    <source>
        <dbReference type="ARBA" id="ARBA00022617"/>
    </source>
</evidence>
<name>A0A3B0W0V1_9ZZZZ</name>
<evidence type="ECO:0000256" key="2">
    <source>
        <dbReference type="ARBA" id="ARBA00022723"/>
    </source>
</evidence>
<proteinExistence type="predicted"/>
<dbReference type="EMBL" id="UOFB01000302">
    <property type="protein sequence ID" value="VAW48901.1"/>
    <property type="molecule type" value="Genomic_DNA"/>
</dbReference>
<keyword evidence="2" id="KW-0479">Metal-binding</keyword>
<dbReference type="InterPro" id="IPR009056">
    <property type="entry name" value="Cyt_c-like_dom"/>
</dbReference>
<keyword evidence="3" id="KW-0408">Iron</keyword>
<dbReference type="GO" id="GO:0009055">
    <property type="term" value="F:electron transfer activity"/>
    <property type="evidence" value="ECO:0007669"/>
    <property type="project" value="InterPro"/>
</dbReference>
<feature type="domain" description="Cytochrome c" evidence="4">
    <location>
        <begin position="23"/>
        <end position="72"/>
    </location>
</feature>
<evidence type="ECO:0000259" key="4">
    <source>
        <dbReference type="PROSITE" id="PS51007"/>
    </source>
</evidence>
<reference evidence="5" key="1">
    <citation type="submission" date="2018-06" db="EMBL/GenBank/DDBJ databases">
        <authorList>
            <person name="Zhirakovskaya E."/>
        </authorList>
    </citation>
    <scope>NUCLEOTIDE SEQUENCE</scope>
</reference>